<evidence type="ECO:0000313" key="2">
    <source>
        <dbReference type="EMBL" id="WNC69404.1"/>
    </source>
</evidence>
<dbReference type="Gene3D" id="2.40.30.160">
    <property type="match status" value="1"/>
</dbReference>
<reference evidence="3" key="1">
    <citation type="submission" date="2023-09" db="EMBL/GenBank/DDBJ databases">
        <authorList>
            <person name="Li S."/>
            <person name="Li X."/>
            <person name="Zhang C."/>
            <person name="Zhao Z."/>
        </authorList>
    </citation>
    <scope>NUCLEOTIDE SEQUENCE [LARGE SCALE GENOMIC DNA]</scope>
    <source>
        <strain evidence="3">SQ345</strain>
    </source>
</reference>
<evidence type="ECO:0000259" key="1">
    <source>
        <dbReference type="Pfam" id="PF21130"/>
    </source>
</evidence>
<dbReference type="InterPro" id="IPR029043">
    <property type="entry name" value="GcvT/YgfZ_C"/>
</dbReference>
<accession>A0ABY9TKP2</accession>
<dbReference type="NCBIfam" id="NF007110">
    <property type="entry name" value="PRK09559.1"/>
    <property type="match status" value="1"/>
</dbReference>
<dbReference type="InterPro" id="IPR017703">
    <property type="entry name" value="YgfZ/GCV_T_CS"/>
</dbReference>
<dbReference type="NCBIfam" id="TIGR03317">
    <property type="entry name" value="ygfZ_signature"/>
    <property type="match status" value="1"/>
</dbReference>
<keyword evidence="3" id="KW-1185">Reference proteome</keyword>
<dbReference type="EMBL" id="CP134146">
    <property type="protein sequence ID" value="WNC69404.1"/>
    <property type="molecule type" value="Genomic_DNA"/>
</dbReference>
<feature type="domain" description="tRNA-modifying protein YgfZ-like beta-barrel" evidence="1">
    <location>
        <begin position="239"/>
        <end position="310"/>
    </location>
</feature>
<name>A0ABY9TKP2_9GAMM</name>
<sequence>MNLQTSLPNIEQLPESFAVLVDNISAISVTGDEADKYLQGQLTCDVDQLANNKLLVGGHCDAKGKMFSAFRLINHCDRRLLIQSKGSLASSMKELQKFGVFAKVDISEADDLSYLALTGSKGVEFIQNTFNAVPDSFTPVVTQDEVSVIYVCGTTNRYLVVAPAGHINKMAESLTIDIFPSALWTLLEIQSGFVHMNETAVGEYVPQMLNLQFVNGISFSKGCYLGQETVARMKYLGRNKKALFTLKSEGEAKWQAEAGINDESVLEKQMGENWRKGGDIISHYEADDGSIYIQAVLANDTEQDAHLRLKHHNGIKFSLMALPYSIIEES</sequence>
<proteinExistence type="predicted"/>
<dbReference type="Gene3D" id="3.30.70.1630">
    <property type="match status" value="1"/>
</dbReference>
<dbReference type="SUPFAM" id="SSF103025">
    <property type="entry name" value="Folate-binding domain"/>
    <property type="match status" value="1"/>
</dbReference>
<dbReference type="PANTHER" id="PTHR22602">
    <property type="entry name" value="TRANSFERASE CAF17, MITOCHONDRIAL-RELATED"/>
    <property type="match status" value="1"/>
</dbReference>
<dbReference type="Pfam" id="PF21130">
    <property type="entry name" value="YgfZ_barrel"/>
    <property type="match status" value="1"/>
</dbReference>
<dbReference type="Gene3D" id="3.30.70.1400">
    <property type="entry name" value="Aminomethyltransferase beta-barrel domains"/>
    <property type="match status" value="1"/>
</dbReference>
<dbReference type="PANTHER" id="PTHR22602:SF0">
    <property type="entry name" value="TRANSFERASE CAF17, MITOCHONDRIAL-RELATED"/>
    <property type="match status" value="1"/>
</dbReference>
<evidence type="ECO:0000313" key="3">
    <source>
        <dbReference type="Proteomes" id="UP001248581"/>
    </source>
</evidence>
<dbReference type="RefSeq" id="WP_348388547.1">
    <property type="nucleotide sequence ID" value="NZ_CP134146.1"/>
</dbReference>
<dbReference type="InterPro" id="IPR048451">
    <property type="entry name" value="YgfZ_barrel"/>
</dbReference>
<protein>
    <submittedName>
        <fullName evidence="2">tRNA-modifying protein YgfZ</fullName>
    </submittedName>
</protein>
<organism evidence="2 3">
    <name type="scientific">Thalassotalea nanhaiensis</name>
    <dbReference type="NCBI Taxonomy" id="3065648"/>
    <lineage>
        <taxon>Bacteria</taxon>
        <taxon>Pseudomonadati</taxon>
        <taxon>Pseudomonadota</taxon>
        <taxon>Gammaproteobacteria</taxon>
        <taxon>Alteromonadales</taxon>
        <taxon>Colwelliaceae</taxon>
        <taxon>Thalassotalea</taxon>
    </lineage>
</organism>
<gene>
    <name evidence="2" type="primary">ygfZ</name>
    <name evidence="2" type="ORF">RI845_04450</name>
</gene>
<dbReference type="SUPFAM" id="SSF101790">
    <property type="entry name" value="Aminomethyltransferase beta-barrel domain"/>
    <property type="match status" value="1"/>
</dbReference>
<dbReference type="Proteomes" id="UP001248581">
    <property type="component" value="Chromosome"/>
</dbReference>
<dbReference type="InterPro" id="IPR045179">
    <property type="entry name" value="YgfZ/GcvT"/>
</dbReference>